<evidence type="ECO:0000313" key="6">
    <source>
        <dbReference type="Proteomes" id="UP000655225"/>
    </source>
</evidence>
<keyword evidence="6" id="KW-1185">Reference proteome</keyword>
<dbReference type="FunFam" id="3.40.50.2000:FF:000051">
    <property type="entry name" value="Glycosyltransferase"/>
    <property type="match status" value="1"/>
</dbReference>
<comment type="caution">
    <text evidence="5">The sequence shown here is derived from an EMBL/GenBank/DDBJ whole genome shotgun (WGS) entry which is preliminary data.</text>
</comment>
<dbReference type="OMA" id="QVANDCK"/>
<dbReference type="CDD" id="cd03784">
    <property type="entry name" value="GT1_Gtf-like"/>
    <property type="match status" value="1"/>
</dbReference>
<dbReference type="PANTHER" id="PTHR48046:SF1">
    <property type="entry name" value="GLYCOSYLTRANSFERASE-RELATED"/>
    <property type="match status" value="1"/>
</dbReference>
<keyword evidence="3 4" id="KW-0808">Transferase</keyword>
<evidence type="ECO:0000313" key="5">
    <source>
        <dbReference type="EMBL" id="KAF8405176.1"/>
    </source>
</evidence>
<evidence type="ECO:0000256" key="1">
    <source>
        <dbReference type="ARBA" id="ARBA00009995"/>
    </source>
</evidence>
<proteinExistence type="inferred from homology"/>
<protein>
    <submittedName>
        <fullName evidence="5">Uncharacterized protein</fullName>
    </submittedName>
</protein>
<accession>A0A834ZEB4</accession>
<keyword evidence="2 4" id="KW-0328">Glycosyltransferase</keyword>
<dbReference type="Gene3D" id="3.40.50.2000">
    <property type="entry name" value="Glycogen Phosphorylase B"/>
    <property type="match status" value="2"/>
</dbReference>
<dbReference type="Proteomes" id="UP000655225">
    <property type="component" value="Unassembled WGS sequence"/>
</dbReference>
<dbReference type="GO" id="GO:0008194">
    <property type="term" value="F:UDP-glycosyltransferase activity"/>
    <property type="evidence" value="ECO:0007669"/>
    <property type="project" value="InterPro"/>
</dbReference>
<evidence type="ECO:0000256" key="4">
    <source>
        <dbReference type="RuleBase" id="RU003718"/>
    </source>
</evidence>
<comment type="similarity">
    <text evidence="1 4">Belongs to the UDP-glycosyltransferase family.</text>
</comment>
<sequence length="280" mass="31437">MSRSGSRVVNRFGPPTLLTRCLTGRMRGMKCMYAWGPAFRWPDGFFLNTWEDLEPMTIRALREDPRLKRILNVPIYPIGPLTRSIGPERARSECLDWLNKQPTESVVYVSFGSGGTLSAEQLTELAYGLELSQQRFIWVARPPTRKDPSGTFFTSGNGCDDPSEYLPDGFLTRTRNVGLVVPNWAPQVEILSHGSMGGFMCHCGWNSALESITNGVPMIAWPLYSEQRMNAAMLTEDLGVAVRPEIMATKEVVVRREEVERMVRLVMEGKEGKASHKGYS</sequence>
<gene>
    <name evidence="5" type="ORF">HHK36_010076</name>
</gene>
<dbReference type="EMBL" id="JABCRI010000006">
    <property type="protein sequence ID" value="KAF8405176.1"/>
    <property type="molecule type" value="Genomic_DNA"/>
</dbReference>
<dbReference type="InterPro" id="IPR035595">
    <property type="entry name" value="UDP_glycos_trans_CS"/>
</dbReference>
<reference evidence="5 6" key="1">
    <citation type="submission" date="2020-04" db="EMBL/GenBank/DDBJ databases">
        <title>Plant Genome Project.</title>
        <authorList>
            <person name="Zhang R.-G."/>
        </authorList>
    </citation>
    <scope>NUCLEOTIDE SEQUENCE [LARGE SCALE GENOMIC DNA]</scope>
    <source>
        <strain evidence="5">YNK0</strain>
        <tissue evidence="5">Leaf</tissue>
    </source>
</reference>
<evidence type="ECO:0000256" key="2">
    <source>
        <dbReference type="ARBA" id="ARBA00022676"/>
    </source>
</evidence>
<dbReference type="PANTHER" id="PTHR48046">
    <property type="entry name" value="UDP-GLYCOSYLTRANSFERASE 72E1"/>
    <property type="match status" value="1"/>
</dbReference>
<dbReference type="InterPro" id="IPR002213">
    <property type="entry name" value="UDP_glucos_trans"/>
</dbReference>
<dbReference type="PROSITE" id="PS00375">
    <property type="entry name" value="UDPGT"/>
    <property type="match status" value="1"/>
</dbReference>
<evidence type="ECO:0000256" key="3">
    <source>
        <dbReference type="ARBA" id="ARBA00022679"/>
    </source>
</evidence>
<dbReference type="OrthoDB" id="5835829at2759"/>
<dbReference type="SUPFAM" id="SSF53756">
    <property type="entry name" value="UDP-Glycosyltransferase/glycogen phosphorylase"/>
    <property type="match status" value="1"/>
</dbReference>
<organism evidence="5 6">
    <name type="scientific">Tetracentron sinense</name>
    <name type="common">Spur-leaf</name>
    <dbReference type="NCBI Taxonomy" id="13715"/>
    <lineage>
        <taxon>Eukaryota</taxon>
        <taxon>Viridiplantae</taxon>
        <taxon>Streptophyta</taxon>
        <taxon>Embryophyta</taxon>
        <taxon>Tracheophyta</taxon>
        <taxon>Spermatophyta</taxon>
        <taxon>Magnoliopsida</taxon>
        <taxon>Trochodendrales</taxon>
        <taxon>Trochodendraceae</taxon>
        <taxon>Tetracentron</taxon>
    </lineage>
</organism>
<dbReference type="Pfam" id="PF00201">
    <property type="entry name" value="UDPGT"/>
    <property type="match status" value="1"/>
</dbReference>
<name>A0A834ZEB4_TETSI</name>
<dbReference type="AlphaFoldDB" id="A0A834ZEB4"/>